<dbReference type="Gene3D" id="2.40.160.210">
    <property type="entry name" value="Acyl-CoA thioesterase, double hotdog domain"/>
    <property type="match status" value="1"/>
</dbReference>
<protein>
    <recommendedName>
        <fullName evidence="1">Acyl-CoA thioesterase-like N-terminal HotDog domain-containing protein</fullName>
    </recommendedName>
</protein>
<feature type="domain" description="Acyl-CoA thioesterase-like N-terminal HotDog" evidence="1">
    <location>
        <begin position="38"/>
        <end position="104"/>
    </location>
</feature>
<accession>A0A138ZZT9</accession>
<dbReference type="InterPro" id="IPR029069">
    <property type="entry name" value="HotDog_dom_sf"/>
</dbReference>
<dbReference type="InterPro" id="IPR049449">
    <property type="entry name" value="TesB_ACOT8-like_N"/>
</dbReference>
<dbReference type="EMBL" id="KQ965839">
    <property type="protein sequence ID" value="KXS10020.1"/>
    <property type="molecule type" value="Genomic_DNA"/>
</dbReference>
<sequence>MSFDNLLALTPLPSRSSNASLVFARTAPPEMAFAGVGGAFVYGGYLTALVAKATLESVNPRGYPHILSLTVDVVSGVAGGEELEITVDLPRTTRRLAFARITICPARTPGRPSVLAQSLCGTLSPATPAPSIGQRVSSTLSFSRVRTHVPSLKAPSDGVQDLIALATGLPPPPDAVDKRAQFVTMIHSREALTFAKARIAVGAGELRREGWDGLDAMPFILSKCLHMVVCSSPG</sequence>
<evidence type="ECO:0000259" key="1">
    <source>
        <dbReference type="Pfam" id="PF13622"/>
    </source>
</evidence>
<gene>
    <name evidence="2" type="ORF">M427DRAFT_193592</name>
</gene>
<name>A0A138ZZT9_GONPJ</name>
<evidence type="ECO:0000313" key="3">
    <source>
        <dbReference type="Proteomes" id="UP000070544"/>
    </source>
</evidence>
<dbReference type="Pfam" id="PF13622">
    <property type="entry name" value="4HBT_3"/>
    <property type="match status" value="1"/>
</dbReference>
<dbReference type="OrthoDB" id="10468406at2759"/>
<dbReference type="SUPFAM" id="SSF54637">
    <property type="entry name" value="Thioesterase/thiol ester dehydrase-isomerase"/>
    <property type="match status" value="1"/>
</dbReference>
<evidence type="ECO:0000313" key="2">
    <source>
        <dbReference type="EMBL" id="KXS10020.1"/>
    </source>
</evidence>
<proteinExistence type="predicted"/>
<dbReference type="Proteomes" id="UP000070544">
    <property type="component" value="Unassembled WGS sequence"/>
</dbReference>
<organism evidence="2 3">
    <name type="scientific">Gonapodya prolifera (strain JEL478)</name>
    <name type="common">Monoblepharis prolifera</name>
    <dbReference type="NCBI Taxonomy" id="1344416"/>
    <lineage>
        <taxon>Eukaryota</taxon>
        <taxon>Fungi</taxon>
        <taxon>Fungi incertae sedis</taxon>
        <taxon>Chytridiomycota</taxon>
        <taxon>Chytridiomycota incertae sedis</taxon>
        <taxon>Monoblepharidomycetes</taxon>
        <taxon>Monoblepharidales</taxon>
        <taxon>Gonapodyaceae</taxon>
        <taxon>Gonapodya</taxon>
    </lineage>
</organism>
<dbReference type="AlphaFoldDB" id="A0A138ZZT9"/>
<dbReference type="InterPro" id="IPR042171">
    <property type="entry name" value="Acyl-CoA_hotdog"/>
</dbReference>
<reference evidence="2 3" key="1">
    <citation type="journal article" date="2015" name="Genome Biol. Evol.">
        <title>Phylogenomic analyses indicate that early fungi evolved digesting cell walls of algal ancestors of land plants.</title>
        <authorList>
            <person name="Chang Y."/>
            <person name="Wang S."/>
            <person name="Sekimoto S."/>
            <person name="Aerts A.L."/>
            <person name="Choi C."/>
            <person name="Clum A."/>
            <person name="LaButti K.M."/>
            <person name="Lindquist E.A."/>
            <person name="Yee Ngan C."/>
            <person name="Ohm R.A."/>
            <person name="Salamov A.A."/>
            <person name="Grigoriev I.V."/>
            <person name="Spatafora J.W."/>
            <person name="Berbee M.L."/>
        </authorList>
    </citation>
    <scope>NUCLEOTIDE SEQUENCE [LARGE SCALE GENOMIC DNA]</scope>
    <source>
        <strain evidence="2 3">JEL478</strain>
    </source>
</reference>
<keyword evidence="3" id="KW-1185">Reference proteome</keyword>